<evidence type="ECO:0000256" key="3">
    <source>
        <dbReference type="ARBA" id="ARBA00022692"/>
    </source>
</evidence>
<dbReference type="PANTHER" id="PTHR30619">
    <property type="entry name" value="DNA INTERNALIZATION/COMPETENCE PROTEIN COMEC/REC2"/>
    <property type="match status" value="1"/>
</dbReference>
<feature type="transmembrane region" description="Helical" evidence="6">
    <location>
        <begin position="389"/>
        <end position="408"/>
    </location>
</feature>
<dbReference type="RefSeq" id="WP_084321365.1">
    <property type="nucleotide sequence ID" value="NZ_CP007490.1"/>
</dbReference>
<feature type="transmembrane region" description="Helical" evidence="6">
    <location>
        <begin position="450"/>
        <end position="469"/>
    </location>
</feature>
<keyword evidence="10" id="KW-1185">Reference proteome</keyword>
<dbReference type="InterPro" id="IPR036866">
    <property type="entry name" value="RibonucZ/Hydroxyglut_hydro"/>
</dbReference>
<evidence type="ECO:0000259" key="8">
    <source>
        <dbReference type="Pfam" id="PF03772"/>
    </source>
</evidence>
<dbReference type="SUPFAM" id="SSF56281">
    <property type="entry name" value="Metallo-hydrolase/oxidoreductase"/>
    <property type="match status" value="1"/>
</dbReference>
<sequence length="734" mass="77846">MAFADYFDVDHGQTMKRTLLLVLAALFAGGVSFVIQHSASRPIELQASVHSFQKVTATFKILDQPISVGQLDDYSTNIKILSADLQGGEVSLAANGKLGGDKTLLQITRGSTYRCLLSLSPTPEGERPGFRARCVTSPKLIAEPPAAAAIIQNVRAAFMKSLTGLNSDASGLVAGLAIGEVSRISTELIQDMKLVALTHLTAVSGANCAIVLAMFYFAVRRLGGGRWARLSVGLIALVAYVMLVGAQPSVLRAAVMSGAVLVGISIGRKSSALSALALSVLVLLIADPWLALDFGFALSVLATSGLLVLTQPLTQKLESRFPKWLAITLSVSIAAQVFCLPVLLQLQSGLATYALPANILAEPLVAPITVLGILACAVAWFFPQLASLLTWFASIAAWLIVEIAHYLADLKNSTLAWPTGLAGALAATCVILGFVLWLKAEPTNLRNLGISVLSIIFAASLGSVGFKLVRSAQWPMVDWSVVSCDVGQGDSTVVRSSGMVALIDVGREDRKIDRCLLDLGVNRIDLLVLTHFDMDHIGGLRGALRGREVGVALVSPFKDERWGATDTFELLGRAKVSVLPVERGMSGSLGTISWQVLGPNRNAAEAEDSNDASVVMLWKALEFNLLTMADVGEKGQMRLARDKAWWGDPDLDAVPLILKVSHHGSADQFGELIEEIDPDLSLISAGKNNSYGHPTQRTLTLLQSTGSAIYRTDQIGAIAVATDGGTLKVANAPG</sequence>
<name>A0A060JF88_9MICO</name>
<feature type="transmembrane region" description="Helical" evidence="6">
    <location>
        <begin position="364"/>
        <end position="382"/>
    </location>
</feature>
<organism evidence="9 10">
    <name type="scientific">Rhodoluna lacicola</name>
    <dbReference type="NCBI Taxonomy" id="529884"/>
    <lineage>
        <taxon>Bacteria</taxon>
        <taxon>Bacillati</taxon>
        <taxon>Actinomycetota</taxon>
        <taxon>Actinomycetes</taxon>
        <taxon>Micrococcales</taxon>
        <taxon>Microbacteriaceae</taxon>
        <taxon>Luna cluster</taxon>
        <taxon>Luna-1 subcluster</taxon>
        <taxon>Rhodoluna</taxon>
    </lineage>
</organism>
<dbReference type="NCBIfam" id="TIGR00361">
    <property type="entry name" value="ComEC_Rec2"/>
    <property type="match status" value="1"/>
</dbReference>
<evidence type="ECO:0000259" key="7">
    <source>
        <dbReference type="Pfam" id="PF00753"/>
    </source>
</evidence>
<dbReference type="HOGENOM" id="CLU_010363_4_0_11"/>
<evidence type="ECO:0000256" key="6">
    <source>
        <dbReference type="SAM" id="Phobius"/>
    </source>
</evidence>
<evidence type="ECO:0000256" key="1">
    <source>
        <dbReference type="ARBA" id="ARBA00004651"/>
    </source>
</evidence>
<dbReference type="Pfam" id="PF00753">
    <property type="entry name" value="Lactamase_B"/>
    <property type="match status" value="1"/>
</dbReference>
<feature type="domain" description="ComEC/Rec2-related protein" evidence="8">
    <location>
        <begin position="176"/>
        <end position="440"/>
    </location>
</feature>
<feature type="transmembrane region" description="Helical" evidence="6">
    <location>
        <begin position="325"/>
        <end position="344"/>
    </location>
</feature>
<dbReference type="EMBL" id="CP007490">
    <property type="protein sequence ID" value="AIC47420.1"/>
    <property type="molecule type" value="Genomic_DNA"/>
</dbReference>
<feature type="transmembrane region" description="Helical" evidence="6">
    <location>
        <begin position="296"/>
        <end position="313"/>
    </location>
</feature>
<dbReference type="InterPro" id="IPR004477">
    <property type="entry name" value="ComEC_N"/>
</dbReference>
<dbReference type="STRING" id="529884.Rhola_00006090"/>
<dbReference type="OrthoDB" id="7177610at2"/>
<dbReference type="PATRIC" id="fig|529884.3.peg.581"/>
<dbReference type="Gene3D" id="3.60.15.10">
    <property type="entry name" value="Ribonuclease Z/Hydroxyacylglutathione hydrolase-like"/>
    <property type="match status" value="1"/>
</dbReference>
<dbReference type="eggNOG" id="COG0658">
    <property type="taxonomic scope" value="Bacteria"/>
</dbReference>
<gene>
    <name evidence="9" type="ORF">Rhola_00006090</name>
</gene>
<dbReference type="InterPro" id="IPR035681">
    <property type="entry name" value="ComA-like_MBL"/>
</dbReference>
<accession>A0A060JF88</accession>
<feature type="transmembrane region" description="Helical" evidence="6">
    <location>
        <begin position="18"/>
        <end position="35"/>
    </location>
</feature>
<protein>
    <submittedName>
        <fullName evidence="9">DNA internalization-related competence protein ComEC/Rec2</fullName>
    </submittedName>
</protein>
<dbReference type="PANTHER" id="PTHR30619:SF1">
    <property type="entry name" value="RECOMBINATION PROTEIN 2"/>
    <property type="match status" value="1"/>
</dbReference>
<dbReference type="Pfam" id="PF03772">
    <property type="entry name" value="Competence"/>
    <property type="match status" value="1"/>
</dbReference>
<evidence type="ECO:0000256" key="5">
    <source>
        <dbReference type="ARBA" id="ARBA00023136"/>
    </source>
</evidence>
<feature type="transmembrane region" description="Helical" evidence="6">
    <location>
        <begin position="414"/>
        <end position="438"/>
    </location>
</feature>
<keyword evidence="2" id="KW-1003">Cell membrane</keyword>
<feature type="transmembrane region" description="Helical" evidence="6">
    <location>
        <begin position="230"/>
        <end position="251"/>
    </location>
</feature>
<dbReference type="GO" id="GO:0005886">
    <property type="term" value="C:plasma membrane"/>
    <property type="evidence" value="ECO:0007669"/>
    <property type="project" value="UniProtKB-SubCell"/>
</dbReference>
<dbReference type="CDD" id="cd07731">
    <property type="entry name" value="ComA-like_MBL-fold"/>
    <property type="match status" value="1"/>
</dbReference>
<proteinExistence type="predicted"/>
<dbReference type="InterPro" id="IPR052159">
    <property type="entry name" value="Competence_DNA_uptake"/>
</dbReference>
<evidence type="ECO:0000313" key="9">
    <source>
        <dbReference type="EMBL" id="AIC47420.1"/>
    </source>
</evidence>
<keyword evidence="4 6" id="KW-1133">Transmembrane helix</keyword>
<comment type="subcellular location">
    <subcellularLocation>
        <location evidence="1">Cell membrane</location>
        <topology evidence="1">Multi-pass membrane protein</topology>
    </subcellularLocation>
</comment>
<dbReference type="eggNOG" id="COG2333">
    <property type="taxonomic scope" value="Bacteria"/>
</dbReference>
<dbReference type="AlphaFoldDB" id="A0A060JF88"/>
<dbReference type="KEGG" id="rla:Rhola_00006090"/>
<dbReference type="Proteomes" id="UP000067708">
    <property type="component" value="Chromosome"/>
</dbReference>
<keyword evidence="3 6" id="KW-0812">Transmembrane</keyword>
<dbReference type="GO" id="GO:0030420">
    <property type="term" value="P:establishment of competence for transformation"/>
    <property type="evidence" value="ECO:0007669"/>
    <property type="project" value="InterPro"/>
</dbReference>
<evidence type="ECO:0000256" key="4">
    <source>
        <dbReference type="ARBA" id="ARBA00022989"/>
    </source>
</evidence>
<feature type="domain" description="Metallo-beta-lactamase" evidence="7">
    <location>
        <begin position="485"/>
        <end position="560"/>
    </location>
</feature>
<evidence type="ECO:0000256" key="2">
    <source>
        <dbReference type="ARBA" id="ARBA00022475"/>
    </source>
</evidence>
<dbReference type="InterPro" id="IPR001279">
    <property type="entry name" value="Metallo-B-lactamas"/>
</dbReference>
<reference evidence="9 10" key="1">
    <citation type="journal article" date="2014" name="Int. J. Syst. Evol. Microbiol.">
        <title>Rhodoluna lacicola gen. nov., sp. nov., a planktonic freshwater bacterium with stream-lined genome.</title>
        <authorList>
            <person name="Hahn M."/>
            <person name="Schmidt J."/>
            <person name="Taipale S.J."/>
            <person name="Doolittle W.F."/>
            <person name="Koll U."/>
        </authorList>
    </citation>
    <scope>NUCLEOTIDE SEQUENCE [LARGE SCALE GENOMIC DNA]</scope>
    <source>
        <strain evidence="9 10">MWH-Ta8</strain>
    </source>
</reference>
<keyword evidence="5 6" id="KW-0472">Membrane</keyword>
<dbReference type="InterPro" id="IPR004797">
    <property type="entry name" value="Competence_ComEC/Rec2"/>
</dbReference>
<dbReference type="NCBIfam" id="TIGR00360">
    <property type="entry name" value="ComEC_N-term"/>
    <property type="match status" value="1"/>
</dbReference>
<evidence type="ECO:0000313" key="10">
    <source>
        <dbReference type="Proteomes" id="UP000067708"/>
    </source>
</evidence>
<feature type="transmembrane region" description="Helical" evidence="6">
    <location>
        <begin position="194"/>
        <end position="218"/>
    </location>
</feature>